<organism evidence="4 5">
    <name type="scientific">Pelosinus propionicus DSM 13327</name>
    <dbReference type="NCBI Taxonomy" id="1123291"/>
    <lineage>
        <taxon>Bacteria</taxon>
        <taxon>Bacillati</taxon>
        <taxon>Bacillota</taxon>
        <taxon>Negativicutes</taxon>
        <taxon>Selenomonadales</taxon>
        <taxon>Sporomusaceae</taxon>
        <taxon>Pelosinus</taxon>
    </lineage>
</organism>
<dbReference type="NCBIfam" id="TIGR00040">
    <property type="entry name" value="yfcE"/>
    <property type="match status" value="1"/>
</dbReference>
<dbReference type="EC" id="3.1.4.-" evidence="2"/>
<dbReference type="Pfam" id="PF12850">
    <property type="entry name" value="Metallophos_2"/>
    <property type="match status" value="1"/>
</dbReference>
<dbReference type="OrthoDB" id="9800565at2"/>
<dbReference type="RefSeq" id="WP_090938045.1">
    <property type="nucleotide sequence ID" value="NZ_FOTS01000023.1"/>
</dbReference>
<evidence type="ECO:0000256" key="1">
    <source>
        <dbReference type="ARBA" id="ARBA00008950"/>
    </source>
</evidence>
<dbReference type="InterPro" id="IPR024654">
    <property type="entry name" value="Calcineurin-like_PHP_lpxH"/>
</dbReference>
<dbReference type="InterPro" id="IPR029052">
    <property type="entry name" value="Metallo-depent_PP-like"/>
</dbReference>
<comment type="similarity">
    <text evidence="1 2">Belongs to the metallophosphoesterase superfamily. YfcE family.</text>
</comment>
<accession>A0A1I4L9G6</accession>
<keyword evidence="5" id="KW-1185">Reference proteome</keyword>
<dbReference type="Gene3D" id="3.60.21.10">
    <property type="match status" value="1"/>
</dbReference>
<dbReference type="InterPro" id="IPR041802">
    <property type="entry name" value="MPP_YfcE"/>
</dbReference>
<dbReference type="NCBIfam" id="NF006988">
    <property type="entry name" value="PRK09453.1"/>
    <property type="match status" value="1"/>
</dbReference>
<evidence type="ECO:0000259" key="3">
    <source>
        <dbReference type="Pfam" id="PF12850"/>
    </source>
</evidence>
<dbReference type="SUPFAM" id="SSF56300">
    <property type="entry name" value="Metallo-dependent phosphatases"/>
    <property type="match status" value="1"/>
</dbReference>
<proteinExistence type="inferred from homology"/>
<dbReference type="EMBL" id="FOTS01000023">
    <property type="protein sequence ID" value="SFL87516.1"/>
    <property type="molecule type" value="Genomic_DNA"/>
</dbReference>
<evidence type="ECO:0000313" key="5">
    <source>
        <dbReference type="Proteomes" id="UP000199520"/>
    </source>
</evidence>
<dbReference type="GO" id="GO:0016787">
    <property type="term" value="F:hydrolase activity"/>
    <property type="evidence" value="ECO:0007669"/>
    <property type="project" value="UniProtKB-UniRule"/>
</dbReference>
<feature type="domain" description="Calcineurin-like phosphoesterase" evidence="3">
    <location>
        <begin position="1"/>
        <end position="162"/>
    </location>
</feature>
<sequence>MNIGIISDTHGCAKTWGTIYDKYFTQCDFIIHAGDILYHGPRNDIPAEYNPKQLAKVLNDCPIPIIAVCGNCDAEVDSMVLTMPIQSPYAYMMVDGLRIIATHGHNLTDDAKKEIAIKFKTNLFITGHTHIAMLEKNNNIVYLNPGSPAMSKRTDGLGTFARLIEDTIEVLDATSGHVLMSERL</sequence>
<dbReference type="CDD" id="cd00841">
    <property type="entry name" value="MPP_YfcE"/>
    <property type="match status" value="1"/>
</dbReference>
<dbReference type="InterPro" id="IPR000979">
    <property type="entry name" value="Phosphodiesterase_MJ0936/Vps29"/>
</dbReference>
<name>A0A1I4L9G6_9FIRM</name>
<evidence type="ECO:0000313" key="4">
    <source>
        <dbReference type="EMBL" id="SFL87516.1"/>
    </source>
</evidence>
<gene>
    <name evidence="4" type="ORF">SAMN04490355_102331</name>
</gene>
<protein>
    <recommendedName>
        <fullName evidence="2">Phosphoesterase</fullName>
        <ecNumber evidence="2">3.1.4.-</ecNumber>
    </recommendedName>
</protein>
<evidence type="ECO:0000256" key="2">
    <source>
        <dbReference type="RuleBase" id="RU362039"/>
    </source>
</evidence>
<dbReference type="PANTHER" id="PTHR11124">
    <property type="entry name" value="VACUOLAR SORTING PROTEIN VPS29"/>
    <property type="match status" value="1"/>
</dbReference>
<dbReference type="Proteomes" id="UP000199520">
    <property type="component" value="Unassembled WGS sequence"/>
</dbReference>
<reference evidence="5" key="1">
    <citation type="submission" date="2016-10" db="EMBL/GenBank/DDBJ databases">
        <authorList>
            <person name="Varghese N."/>
            <person name="Submissions S."/>
        </authorList>
    </citation>
    <scope>NUCLEOTIDE SEQUENCE [LARGE SCALE GENOMIC DNA]</scope>
    <source>
        <strain evidence="5">DSM 13327</strain>
    </source>
</reference>
<dbReference type="GO" id="GO:0046872">
    <property type="term" value="F:metal ion binding"/>
    <property type="evidence" value="ECO:0007669"/>
    <property type="project" value="UniProtKB-KW"/>
</dbReference>
<comment type="cofactor">
    <cofactor evidence="2">
        <name>a divalent metal cation</name>
        <dbReference type="ChEBI" id="CHEBI:60240"/>
    </cofactor>
</comment>
<keyword evidence="2" id="KW-0479">Metal-binding</keyword>
<dbReference type="STRING" id="1123291.SAMN04490355_102331"/>
<dbReference type="AlphaFoldDB" id="A0A1I4L9G6"/>